<gene>
    <name evidence="1" type="ORF">QI031_08615</name>
</gene>
<dbReference type="KEGG" id="hbq:QI031_08615"/>
<evidence type="ECO:0000313" key="2">
    <source>
        <dbReference type="Proteomes" id="UP001223520"/>
    </source>
</evidence>
<dbReference type="EMBL" id="CP124543">
    <property type="protein sequence ID" value="WGV27534.1"/>
    <property type="molecule type" value="Genomic_DNA"/>
</dbReference>
<sequence length="105" mass="12750">MRRFSLKHYVDAQLNLNNFRVYIEYLNQPFNYTLQEQELKQLYDVYQRRAFKSGDIKALYKTLFIDVICENKETSIRDKLFKLFEEGFSTNEHLTKTYGEFANVR</sequence>
<dbReference type="RefSeq" id="WP_281484773.1">
    <property type="nucleotide sequence ID" value="NZ_CP124543.1"/>
</dbReference>
<evidence type="ECO:0000313" key="1">
    <source>
        <dbReference type="EMBL" id="WGV27534.1"/>
    </source>
</evidence>
<keyword evidence="2" id="KW-1185">Reference proteome</keyword>
<dbReference type="AlphaFoldDB" id="A0AAJ6NW27"/>
<organism evidence="1 2">
    <name type="scientific">Halotia branconii CENA392</name>
    <dbReference type="NCBI Taxonomy" id="1539056"/>
    <lineage>
        <taxon>Bacteria</taxon>
        <taxon>Bacillati</taxon>
        <taxon>Cyanobacteriota</taxon>
        <taxon>Cyanophyceae</taxon>
        <taxon>Nostocales</taxon>
        <taxon>Nodulariaceae</taxon>
        <taxon>Halotia</taxon>
    </lineage>
</organism>
<dbReference type="Proteomes" id="UP001223520">
    <property type="component" value="Chromosome"/>
</dbReference>
<proteinExistence type="predicted"/>
<accession>A0AAJ6NW27</accession>
<name>A0AAJ6NW27_9CYAN</name>
<reference evidence="1 2" key="1">
    <citation type="journal article" date="2023" name="Limnol Oceanogr Lett">
        <title>Environmental adaptations by the intertidal Antarctic cyanobacterium Halotia branconii CENA392 as revealed using long-read genome sequencing.</title>
        <authorList>
            <person name="Dextro R.B."/>
            <person name="Delbaje E."/>
            <person name="Freitas P.N.N."/>
            <person name="Geraldes V."/>
            <person name="Pinto E."/>
            <person name="Long P.F."/>
            <person name="Fiore M.F."/>
        </authorList>
    </citation>
    <scope>NUCLEOTIDE SEQUENCE [LARGE SCALE GENOMIC DNA]</scope>
    <source>
        <strain evidence="1 2">CENA392</strain>
    </source>
</reference>
<protein>
    <submittedName>
        <fullName evidence="1">Uncharacterized protein</fullName>
    </submittedName>
</protein>